<reference evidence="2" key="1">
    <citation type="submission" date="2020-11" db="EMBL/GenBank/DDBJ databases">
        <authorList>
            <consortium name="DOE Joint Genome Institute"/>
            <person name="Ahrendt S."/>
            <person name="Riley R."/>
            <person name="Andreopoulos W."/>
            <person name="Labutti K."/>
            <person name="Pangilinan J."/>
            <person name="Ruiz-Duenas F.J."/>
            <person name="Barrasa J.M."/>
            <person name="Sanchez-Garcia M."/>
            <person name="Camarero S."/>
            <person name="Miyauchi S."/>
            <person name="Serrano A."/>
            <person name="Linde D."/>
            <person name="Babiker R."/>
            <person name="Drula E."/>
            <person name="Ayuso-Fernandez I."/>
            <person name="Pacheco R."/>
            <person name="Padilla G."/>
            <person name="Ferreira P."/>
            <person name="Barriuso J."/>
            <person name="Kellner H."/>
            <person name="Castanera R."/>
            <person name="Alfaro M."/>
            <person name="Ramirez L."/>
            <person name="Pisabarro A.G."/>
            <person name="Kuo A."/>
            <person name="Tritt A."/>
            <person name="Lipzen A."/>
            <person name="He G."/>
            <person name="Yan M."/>
            <person name="Ng V."/>
            <person name="Cullen D."/>
            <person name="Martin F."/>
            <person name="Rosso M.-N."/>
            <person name="Henrissat B."/>
            <person name="Hibbett D."/>
            <person name="Martinez A.T."/>
            <person name="Grigoriev I.V."/>
        </authorList>
    </citation>
    <scope>NUCLEOTIDE SEQUENCE</scope>
    <source>
        <strain evidence="2">MF-IS2</strain>
    </source>
</reference>
<dbReference type="AlphaFoldDB" id="A0A9P5X366"/>
<accession>A0A9P5X366</accession>
<feature type="transmembrane region" description="Helical" evidence="1">
    <location>
        <begin position="189"/>
        <end position="214"/>
    </location>
</feature>
<organism evidence="2 3">
    <name type="scientific">Macrolepiota fuliginosa MF-IS2</name>
    <dbReference type="NCBI Taxonomy" id="1400762"/>
    <lineage>
        <taxon>Eukaryota</taxon>
        <taxon>Fungi</taxon>
        <taxon>Dikarya</taxon>
        <taxon>Basidiomycota</taxon>
        <taxon>Agaricomycotina</taxon>
        <taxon>Agaricomycetes</taxon>
        <taxon>Agaricomycetidae</taxon>
        <taxon>Agaricales</taxon>
        <taxon>Agaricineae</taxon>
        <taxon>Agaricaceae</taxon>
        <taxon>Macrolepiota</taxon>
    </lineage>
</organism>
<protein>
    <submittedName>
        <fullName evidence="2">Uncharacterized protein</fullName>
    </submittedName>
</protein>
<dbReference type="OrthoDB" id="2641762at2759"/>
<evidence type="ECO:0000313" key="3">
    <source>
        <dbReference type="Proteomes" id="UP000807342"/>
    </source>
</evidence>
<feature type="transmembrane region" description="Helical" evidence="1">
    <location>
        <begin position="70"/>
        <end position="94"/>
    </location>
</feature>
<feature type="transmembrane region" description="Helical" evidence="1">
    <location>
        <begin position="151"/>
        <end position="177"/>
    </location>
</feature>
<feature type="transmembrane region" description="Helical" evidence="1">
    <location>
        <begin position="235"/>
        <end position="259"/>
    </location>
</feature>
<sequence length="358" mass="39665">MNNTARLDIAMSDTAPNRAQVLLFESLDLVASTTVGGLLWGIALSLYILCTLSLLPQIQAPSHRDRRRAIFTLAYASVVMICGILFLAATTWVTQQAYVYHNDFPGGPIEYETLYLHAQPVGIVGIVFSVALDILTVAIQIWRLWVIWSATYYAVIVIVLPVFLFLGFIAVDIMAAIPHAFPVERSMPIFDTVLILQLAITVLVTVLIIVRLMLVRRRHIKLMGASDASREYMGIVAMLVESYALESAWCIAGMVSYFARNGSVSTFFLDCVVVIKVIAYMLVICRVSSGRGWKKQTERHISTLHWNHDTSDTAVETAGWNSQVFWDTNGTVDFLSRTTGSTVNFQPPLSPHASISSA</sequence>
<evidence type="ECO:0000256" key="1">
    <source>
        <dbReference type="SAM" id="Phobius"/>
    </source>
</evidence>
<keyword evidence="1" id="KW-0472">Membrane</keyword>
<proteinExistence type="predicted"/>
<gene>
    <name evidence="2" type="ORF">P691DRAFT_810496</name>
</gene>
<comment type="caution">
    <text evidence="2">The sequence shown here is derived from an EMBL/GenBank/DDBJ whole genome shotgun (WGS) entry which is preliminary data.</text>
</comment>
<dbReference type="EMBL" id="MU151618">
    <property type="protein sequence ID" value="KAF9442512.1"/>
    <property type="molecule type" value="Genomic_DNA"/>
</dbReference>
<dbReference type="Proteomes" id="UP000807342">
    <property type="component" value="Unassembled WGS sequence"/>
</dbReference>
<name>A0A9P5X366_9AGAR</name>
<feature type="transmembrane region" description="Helical" evidence="1">
    <location>
        <begin position="114"/>
        <end position="139"/>
    </location>
</feature>
<feature type="transmembrane region" description="Helical" evidence="1">
    <location>
        <begin position="265"/>
        <end position="285"/>
    </location>
</feature>
<keyword evidence="1" id="KW-1133">Transmembrane helix</keyword>
<feature type="transmembrane region" description="Helical" evidence="1">
    <location>
        <begin position="37"/>
        <end position="58"/>
    </location>
</feature>
<evidence type="ECO:0000313" key="2">
    <source>
        <dbReference type="EMBL" id="KAF9442512.1"/>
    </source>
</evidence>
<keyword evidence="1" id="KW-0812">Transmembrane</keyword>
<keyword evidence="3" id="KW-1185">Reference proteome</keyword>